<dbReference type="AlphaFoldDB" id="A0A542DY42"/>
<reference evidence="2 3" key="1">
    <citation type="submission" date="2019-06" db="EMBL/GenBank/DDBJ databases">
        <title>Sequencing the genomes of 1000 actinobacteria strains.</title>
        <authorList>
            <person name="Klenk H.-P."/>
        </authorList>
    </citation>
    <scope>NUCLEOTIDE SEQUENCE [LARGE SCALE GENOMIC DNA]</scope>
    <source>
        <strain evidence="2 3">DSM 18607</strain>
    </source>
</reference>
<dbReference type="PIRSF" id="PIRSF000707">
    <property type="entry name" value="Hygromycin-B_kinase"/>
    <property type="match status" value="1"/>
</dbReference>
<dbReference type="SUPFAM" id="SSF56112">
    <property type="entry name" value="Protein kinase-like (PK-like)"/>
    <property type="match status" value="1"/>
</dbReference>
<comment type="caution">
    <text evidence="2">The sequence shown here is derived from an EMBL/GenBank/DDBJ whole genome shotgun (WGS) entry which is preliminary data.</text>
</comment>
<feature type="domain" description="Aminoglycoside phosphotransferase" evidence="1">
    <location>
        <begin position="35"/>
        <end position="260"/>
    </location>
</feature>
<dbReference type="InterPro" id="IPR051678">
    <property type="entry name" value="AGP_Transferase"/>
</dbReference>
<keyword evidence="2" id="KW-0418">Kinase</keyword>
<dbReference type="InterPro" id="IPR016259">
    <property type="entry name" value="Hygromycin-B_Kinase"/>
</dbReference>
<sequence>MPTPDADVRVDETVVRRLLATGLAPHHPDLAALPLRRVATGWDNEVWRLGADHVVRLPRRALAADLVVHEARWVGLLAPTLPVAVPEPVHLGAPETTDGGYPYPWLVARWVPGEDVARLPVPERGGLVDDLADAFRVLHRPAAEDAPVNLFRGRPVRDRDDAVRARILAWDGPREPLRAAWEAGLAAPPYDGPPLWLHGDPHPTNLVQSGGRLSGLVDWGDVTGGDPASDLATAWFSFDPQQRRAFRARLDADGTPYDPHVWTRAAAWAAAFAAAMEPGSPHRGVAEHTARQLVLDAG</sequence>
<accession>A0A542DY42</accession>
<dbReference type="PANTHER" id="PTHR21310:SF42">
    <property type="entry name" value="BIFUNCTIONAL AAC_APH"/>
    <property type="match status" value="1"/>
</dbReference>
<evidence type="ECO:0000313" key="3">
    <source>
        <dbReference type="Proteomes" id="UP000317893"/>
    </source>
</evidence>
<evidence type="ECO:0000313" key="2">
    <source>
        <dbReference type="EMBL" id="TQJ08013.1"/>
    </source>
</evidence>
<dbReference type="PANTHER" id="PTHR21310">
    <property type="entry name" value="AMINOGLYCOSIDE PHOSPHOTRANSFERASE-RELATED-RELATED"/>
    <property type="match status" value="1"/>
</dbReference>
<evidence type="ECO:0000259" key="1">
    <source>
        <dbReference type="Pfam" id="PF01636"/>
    </source>
</evidence>
<gene>
    <name evidence="2" type="ORF">FB458_1091</name>
</gene>
<dbReference type="Gene3D" id="3.90.1200.10">
    <property type="match status" value="1"/>
</dbReference>
<dbReference type="Gene3D" id="3.30.200.20">
    <property type="entry name" value="Phosphorylase Kinase, domain 1"/>
    <property type="match status" value="1"/>
</dbReference>
<name>A0A542DY42_9MICO</name>
<organism evidence="2 3">
    <name type="scientific">Lapillicoccus jejuensis</name>
    <dbReference type="NCBI Taxonomy" id="402171"/>
    <lineage>
        <taxon>Bacteria</taxon>
        <taxon>Bacillati</taxon>
        <taxon>Actinomycetota</taxon>
        <taxon>Actinomycetes</taxon>
        <taxon>Micrococcales</taxon>
        <taxon>Intrasporangiaceae</taxon>
        <taxon>Lapillicoccus</taxon>
    </lineage>
</organism>
<proteinExistence type="predicted"/>
<dbReference type="Pfam" id="PF01636">
    <property type="entry name" value="APH"/>
    <property type="match status" value="1"/>
</dbReference>
<dbReference type="InterPro" id="IPR002575">
    <property type="entry name" value="Aminoglycoside_PTrfase"/>
</dbReference>
<dbReference type="CDD" id="cd05155">
    <property type="entry name" value="APH_ChoK_like_1"/>
    <property type="match status" value="1"/>
</dbReference>
<dbReference type="GO" id="GO:0016301">
    <property type="term" value="F:kinase activity"/>
    <property type="evidence" value="ECO:0007669"/>
    <property type="project" value="UniProtKB-KW"/>
</dbReference>
<dbReference type="EMBL" id="VFMN01000001">
    <property type="protein sequence ID" value="TQJ08013.1"/>
    <property type="molecule type" value="Genomic_DNA"/>
</dbReference>
<dbReference type="InterPro" id="IPR011009">
    <property type="entry name" value="Kinase-like_dom_sf"/>
</dbReference>
<protein>
    <submittedName>
        <fullName evidence="2">Aminoglycoside phosphotransferase (APT) family kinase protein</fullName>
    </submittedName>
</protein>
<keyword evidence="3" id="KW-1185">Reference proteome</keyword>
<dbReference type="Proteomes" id="UP000317893">
    <property type="component" value="Unassembled WGS sequence"/>
</dbReference>
<keyword evidence="2" id="KW-0808">Transferase</keyword>
<dbReference type="RefSeq" id="WP_170185573.1">
    <property type="nucleotide sequence ID" value="NZ_BAAAPR010000002.1"/>
</dbReference>